<dbReference type="Pfam" id="PF06880">
    <property type="entry name" value="DUF1262"/>
    <property type="match status" value="1"/>
</dbReference>
<sequence>MYVTRPLSLFKKNPEAVSALPPEGPNSGYLVIADKEWEDEARRFWGLFKDNRIRDFPFPQNRILAVEYTQSNGQSTSTYRDKVLFVPVIGQPLSANRYYAIRAQGKHKGKACTCSTEEDMGICCICTYIKDVKPQPFDLTNIYQRMQIRRRSSGFVARSVVENGFPPLFLRRKGWRLHISSSQQIPLQEANGVDFALRNRHPDFEFPGSDKRRSSAVVAGRWYCPFMFIKEDDTTPKDQMEKSPFYEITLERYWEQIYVCDQNSHSNPENTVTMNTSLQIEVVRLFGEEVMAEDIRVGDGWARFRTRKSGAERNVGLSSVVLDSMRAEAKRGGWVEMKEKQVRIERADEFKGNGGWSRYGSYVLVERFVLRRIDGSLVLAHDFRHSHQVQSKWE</sequence>
<dbReference type="AlphaFoldDB" id="A0AAV7EJC1"/>
<dbReference type="Proteomes" id="UP000825729">
    <property type="component" value="Unassembled WGS sequence"/>
</dbReference>
<accession>A0AAV7EJC1</accession>
<name>A0AAV7EJC1_ARIFI</name>
<organism evidence="1 2">
    <name type="scientific">Aristolochia fimbriata</name>
    <name type="common">White veined hardy Dutchman's pipe vine</name>
    <dbReference type="NCBI Taxonomy" id="158543"/>
    <lineage>
        <taxon>Eukaryota</taxon>
        <taxon>Viridiplantae</taxon>
        <taxon>Streptophyta</taxon>
        <taxon>Embryophyta</taxon>
        <taxon>Tracheophyta</taxon>
        <taxon>Spermatophyta</taxon>
        <taxon>Magnoliopsida</taxon>
        <taxon>Magnoliidae</taxon>
        <taxon>Piperales</taxon>
        <taxon>Aristolochiaceae</taxon>
        <taxon>Aristolochia</taxon>
    </lineage>
</organism>
<dbReference type="PANTHER" id="PTHR31050:SF3">
    <property type="entry name" value="OS08G0412800 PROTEIN"/>
    <property type="match status" value="1"/>
</dbReference>
<comment type="caution">
    <text evidence="1">The sequence shown here is derived from an EMBL/GenBank/DDBJ whole genome shotgun (WGS) entry which is preliminary data.</text>
</comment>
<dbReference type="PANTHER" id="PTHR31050">
    <property type="entry name" value="OS08G0413200 PROTEIN"/>
    <property type="match status" value="1"/>
</dbReference>
<dbReference type="EMBL" id="JAINDJ010000004">
    <property type="protein sequence ID" value="KAG9448684.1"/>
    <property type="molecule type" value="Genomic_DNA"/>
</dbReference>
<dbReference type="InterPro" id="IPR010683">
    <property type="entry name" value="DUF1262"/>
</dbReference>
<keyword evidence="2" id="KW-1185">Reference proteome</keyword>
<gene>
    <name evidence="1" type="ORF">H6P81_008649</name>
</gene>
<reference evidence="1 2" key="1">
    <citation type="submission" date="2021-07" db="EMBL/GenBank/DDBJ databases">
        <title>The Aristolochia fimbriata genome: insights into angiosperm evolution, floral development and chemical biosynthesis.</title>
        <authorList>
            <person name="Jiao Y."/>
        </authorList>
    </citation>
    <scope>NUCLEOTIDE SEQUENCE [LARGE SCALE GENOMIC DNA]</scope>
    <source>
        <strain evidence="1">IBCAS-2021</strain>
        <tissue evidence="1">Leaf</tissue>
    </source>
</reference>
<proteinExistence type="predicted"/>
<protein>
    <submittedName>
        <fullName evidence="1">Uncharacterized protein</fullName>
    </submittedName>
</protein>
<evidence type="ECO:0000313" key="2">
    <source>
        <dbReference type="Proteomes" id="UP000825729"/>
    </source>
</evidence>
<evidence type="ECO:0000313" key="1">
    <source>
        <dbReference type="EMBL" id="KAG9448684.1"/>
    </source>
</evidence>